<evidence type="ECO:0000313" key="4">
    <source>
        <dbReference type="Proteomes" id="UP001354709"/>
    </source>
</evidence>
<accession>A0ABU7PPQ8</accession>
<proteinExistence type="predicted"/>
<dbReference type="SUPFAM" id="SSF51430">
    <property type="entry name" value="NAD(P)-linked oxidoreductase"/>
    <property type="match status" value="1"/>
</dbReference>
<dbReference type="InterPro" id="IPR036812">
    <property type="entry name" value="NAD(P)_OxRdtase_dom_sf"/>
</dbReference>
<keyword evidence="1" id="KW-0560">Oxidoreductase</keyword>
<dbReference type="Gene3D" id="3.20.20.100">
    <property type="entry name" value="NADP-dependent oxidoreductase domain"/>
    <property type="match status" value="1"/>
</dbReference>
<dbReference type="EMBL" id="JAZBJO010000002">
    <property type="protein sequence ID" value="MEE4591057.1"/>
    <property type="molecule type" value="Genomic_DNA"/>
</dbReference>
<name>A0ABU7PPQ8_9ACTN</name>
<evidence type="ECO:0000259" key="2">
    <source>
        <dbReference type="Pfam" id="PF00248"/>
    </source>
</evidence>
<evidence type="ECO:0000256" key="1">
    <source>
        <dbReference type="ARBA" id="ARBA00023002"/>
    </source>
</evidence>
<dbReference type="InterPro" id="IPR020471">
    <property type="entry name" value="AKR"/>
</dbReference>
<comment type="caution">
    <text evidence="3">The sequence shown here is derived from an EMBL/GenBank/DDBJ whole genome shotgun (WGS) entry which is preliminary data.</text>
</comment>
<reference evidence="3 4" key="1">
    <citation type="submission" date="2023-11" db="EMBL/GenBank/DDBJ databases">
        <title>30 novel species of actinomycetes from the DSMZ collection.</title>
        <authorList>
            <person name="Nouioui I."/>
        </authorList>
    </citation>
    <scope>NUCLEOTIDE SEQUENCE [LARGE SCALE GENOMIC DNA]</scope>
    <source>
        <strain evidence="3 4">DSM 41524</strain>
    </source>
</reference>
<evidence type="ECO:0000313" key="3">
    <source>
        <dbReference type="EMBL" id="MEE4591057.1"/>
    </source>
</evidence>
<dbReference type="Proteomes" id="UP001354709">
    <property type="component" value="Unassembled WGS sequence"/>
</dbReference>
<organism evidence="3 4">
    <name type="scientific">Streptomyces asiaticus subsp. ignotus</name>
    <dbReference type="NCBI Taxonomy" id="3098222"/>
    <lineage>
        <taxon>Bacteria</taxon>
        <taxon>Bacillati</taxon>
        <taxon>Actinomycetota</taxon>
        <taxon>Actinomycetes</taxon>
        <taxon>Kitasatosporales</taxon>
        <taxon>Streptomycetaceae</taxon>
        <taxon>Streptomyces</taxon>
        <taxon>Streptomyces violaceusniger group</taxon>
    </lineage>
</organism>
<dbReference type="InterPro" id="IPR023210">
    <property type="entry name" value="NADP_OxRdtase_dom"/>
</dbReference>
<keyword evidence="4" id="KW-1185">Reference proteome</keyword>
<dbReference type="Pfam" id="PF00248">
    <property type="entry name" value="Aldo_ket_red"/>
    <property type="match status" value="1"/>
</dbReference>
<feature type="domain" description="NADP-dependent oxidoreductase" evidence="2">
    <location>
        <begin position="27"/>
        <end position="304"/>
    </location>
</feature>
<protein>
    <submittedName>
        <fullName evidence="3">Aldo/keto reductase</fullName>
    </submittedName>
</protein>
<sequence>MRVTASVPPAPRTGATLSLGGDLTVNRLGYGAMHLTGPGVWGPPEDPDQAVRLLRRAVDDLGVDFIDTADSYGPGYNEELIRKALHPYPDHLVIATKGGMLRTGPDDWVRAEGRNPYIVALGRPEYLRQQVEVSLHRLGLERIDLYQLHRIDPLVPLEDQLGMLAELREQGKIRHIGLSGQPEVTIDQLEQAAGIVDIVAVENLYNIADRSGEPILRYAEERGMAFIPWFPLGHGDLVGPGGVLTKAAQRYGVTGAQLGLAWLLRHASNTLLIPGTTSVAHLEENLRADEVRLNDSQWEEIEALCATVTPWRPKPVRKHRGGAR</sequence>
<dbReference type="PRINTS" id="PR00069">
    <property type="entry name" value="ALDKETRDTASE"/>
</dbReference>
<dbReference type="InterPro" id="IPR050791">
    <property type="entry name" value="Aldo-Keto_reductase"/>
</dbReference>
<dbReference type="CDD" id="cd19088">
    <property type="entry name" value="AKR_AKR13B1"/>
    <property type="match status" value="1"/>
</dbReference>
<gene>
    <name evidence="3" type="ORF">V2J94_03955</name>
</gene>
<dbReference type="PANTHER" id="PTHR43625">
    <property type="entry name" value="AFLATOXIN B1 ALDEHYDE REDUCTASE"/>
    <property type="match status" value="1"/>
</dbReference>
<dbReference type="PANTHER" id="PTHR43625:SF40">
    <property type="entry name" value="ALDO-KETO REDUCTASE YAKC [NADP(+)]"/>
    <property type="match status" value="1"/>
</dbReference>